<protein>
    <submittedName>
        <fullName evidence="1">Uncharacterized protein</fullName>
    </submittedName>
</protein>
<sequence>MCTIGEKRRRKRPVRVRSVTDGELVFLIEWGERMRRQGDKNVGPLLDSRDVEALRYYVLAFLVATERRVGLGTAGFPIEHPDGRGVE</sequence>
<dbReference type="AlphaFoldDB" id="B9TPH6"/>
<dbReference type="EMBL" id="EQ995705">
    <property type="protein sequence ID" value="EEF22237.1"/>
    <property type="molecule type" value="Genomic_DNA"/>
</dbReference>
<accession>B9TPH6</accession>
<reference evidence="2" key="1">
    <citation type="journal article" date="2010" name="Nat. Biotechnol.">
        <title>Draft genome sequence of the oilseed species Ricinus communis.</title>
        <authorList>
            <person name="Chan A.P."/>
            <person name="Crabtree J."/>
            <person name="Zhao Q."/>
            <person name="Lorenzi H."/>
            <person name="Orvis J."/>
            <person name="Puiu D."/>
            <person name="Melake-Berhan A."/>
            <person name="Jones K.M."/>
            <person name="Redman J."/>
            <person name="Chen G."/>
            <person name="Cahoon E.B."/>
            <person name="Gedil M."/>
            <person name="Stanke M."/>
            <person name="Haas B.J."/>
            <person name="Wortman J.R."/>
            <person name="Fraser-Liggett C.M."/>
            <person name="Ravel J."/>
            <person name="Rabinowicz P.D."/>
        </authorList>
    </citation>
    <scope>NUCLEOTIDE SEQUENCE [LARGE SCALE GENOMIC DNA]</scope>
    <source>
        <strain evidence="2">cv. Hale</strain>
    </source>
</reference>
<proteinExistence type="predicted"/>
<dbReference type="InParanoid" id="B9TPH6"/>
<gene>
    <name evidence="1" type="ORF">RCOM_2143810</name>
</gene>
<dbReference type="Proteomes" id="UP000008311">
    <property type="component" value="Unassembled WGS sequence"/>
</dbReference>
<feature type="non-terminal residue" evidence="1">
    <location>
        <position position="87"/>
    </location>
</feature>
<name>B9TPH6_RICCO</name>
<evidence type="ECO:0000313" key="1">
    <source>
        <dbReference type="EMBL" id="EEF22237.1"/>
    </source>
</evidence>
<evidence type="ECO:0000313" key="2">
    <source>
        <dbReference type="Proteomes" id="UP000008311"/>
    </source>
</evidence>
<organism evidence="1 2">
    <name type="scientific">Ricinus communis</name>
    <name type="common">Castor bean</name>
    <dbReference type="NCBI Taxonomy" id="3988"/>
    <lineage>
        <taxon>Eukaryota</taxon>
        <taxon>Viridiplantae</taxon>
        <taxon>Streptophyta</taxon>
        <taxon>Embryophyta</taxon>
        <taxon>Tracheophyta</taxon>
        <taxon>Spermatophyta</taxon>
        <taxon>Magnoliopsida</taxon>
        <taxon>eudicotyledons</taxon>
        <taxon>Gunneridae</taxon>
        <taxon>Pentapetalae</taxon>
        <taxon>rosids</taxon>
        <taxon>fabids</taxon>
        <taxon>Malpighiales</taxon>
        <taxon>Euphorbiaceae</taxon>
        <taxon>Acalyphoideae</taxon>
        <taxon>Acalypheae</taxon>
        <taxon>Ricinus</taxon>
    </lineage>
</organism>
<keyword evidence="2" id="KW-1185">Reference proteome</keyword>